<comment type="cofactor">
    <cofactor evidence="1">
        <name>[4Fe-4S] cluster</name>
        <dbReference type="ChEBI" id="CHEBI:49883"/>
    </cofactor>
</comment>
<dbReference type="CDD" id="cd01335">
    <property type="entry name" value="Radical_SAM"/>
    <property type="match status" value="1"/>
</dbReference>
<keyword evidence="8" id="KW-1185">Reference proteome</keyword>
<keyword evidence="3" id="KW-0479">Metal-binding</keyword>
<name>A0ABX4LM52_9BACT</name>
<evidence type="ECO:0000259" key="6">
    <source>
        <dbReference type="PROSITE" id="PS51918"/>
    </source>
</evidence>
<dbReference type="InterPro" id="IPR007197">
    <property type="entry name" value="rSAM"/>
</dbReference>
<protein>
    <submittedName>
        <fullName evidence="7">Anaerobic ribonucleoside-triphosphate reductase activating protein</fullName>
    </submittedName>
</protein>
<comment type="caution">
    <text evidence="7">The sequence shown here is derived from an EMBL/GenBank/DDBJ whole genome shotgun (WGS) entry which is preliminary data.</text>
</comment>
<sequence length="233" mass="27321">MNINKELNLSKKIIYDITRFTTLDYKDNLSCIVWFISCNMRCQYCYNSNIVLSKEGNYEIKDLFTFLEKRVGLLDAVVLSGGEATMHNLEPICKKIKAMGFKIKLDTNGLNTKLIKTLIDKNYIDYIALDFKATKEKFQDITKTTNQYNRFIDTLEFLIEKNFDFEVRTTLHEELLDENDINKIVDTLVSKGYKNSLYIQNFLNVENFANLKESKKVLNKDLLSKNLNIIWRN</sequence>
<dbReference type="SFLD" id="SFLDS00029">
    <property type="entry name" value="Radical_SAM"/>
    <property type="match status" value="1"/>
</dbReference>
<evidence type="ECO:0000313" key="7">
    <source>
        <dbReference type="EMBL" id="PHO08921.1"/>
    </source>
</evidence>
<dbReference type="PANTHER" id="PTHR11228">
    <property type="entry name" value="RADICAL SAM DOMAIN PROTEIN"/>
    <property type="match status" value="1"/>
</dbReference>
<proteinExistence type="predicted"/>
<dbReference type="NCBIfam" id="TIGR02495">
    <property type="entry name" value="NrdG2"/>
    <property type="match status" value="1"/>
</dbReference>
<dbReference type="Gene3D" id="3.20.20.70">
    <property type="entry name" value="Aldolase class I"/>
    <property type="match status" value="1"/>
</dbReference>
<dbReference type="PANTHER" id="PTHR11228:SF27">
    <property type="entry name" value="GLYCYL-RADICAL ENZYME ACTIVATING ENZYME MJ1227-RELATED"/>
    <property type="match status" value="1"/>
</dbReference>
<dbReference type="InterPro" id="IPR013785">
    <property type="entry name" value="Aldolase_TIM"/>
</dbReference>
<keyword evidence="5" id="KW-0411">Iron-sulfur</keyword>
<dbReference type="PROSITE" id="PS51918">
    <property type="entry name" value="RADICAL_SAM"/>
    <property type="match status" value="1"/>
</dbReference>
<dbReference type="RefSeq" id="WP_099335157.1">
    <property type="nucleotide sequence ID" value="NZ_CP042812.1"/>
</dbReference>
<dbReference type="InterPro" id="IPR012840">
    <property type="entry name" value="NrdG2"/>
</dbReference>
<evidence type="ECO:0000256" key="5">
    <source>
        <dbReference type="ARBA" id="ARBA00023014"/>
    </source>
</evidence>
<keyword evidence="4" id="KW-0408">Iron</keyword>
<accession>A0ABX4LM52</accession>
<dbReference type="SFLD" id="SFLDG01094">
    <property type="entry name" value="Uncharacterised_Radical_SAM_Su"/>
    <property type="match status" value="1"/>
</dbReference>
<keyword evidence="2" id="KW-0949">S-adenosyl-L-methionine</keyword>
<gene>
    <name evidence="7" type="ORF">CPG37_11940</name>
</gene>
<evidence type="ECO:0000256" key="3">
    <source>
        <dbReference type="ARBA" id="ARBA00022723"/>
    </source>
</evidence>
<evidence type="ECO:0000313" key="8">
    <source>
        <dbReference type="Proteomes" id="UP000221384"/>
    </source>
</evidence>
<dbReference type="EMBL" id="NWVW01000017">
    <property type="protein sequence ID" value="PHO08921.1"/>
    <property type="molecule type" value="Genomic_DNA"/>
</dbReference>
<organism evidence="7 8">
    <name type="scientific">Malaciobacter canalis</name>
    <dbReference type="NCBI Taxonomy" id="1912871"/>
    <lineage>
        <taxon>Bacteria</taxon>
        <taxon>Pseudomonadati</taxon>
        <taxon>Campylobacterota</taxon>
        <taxon>Epsilonproteobacteria</taxon>
        <taxon>Campylobacterales</taxon>
        <taxon>Arcobacteraceae</taxon>
        <taxon>Malaciobacter</taxon>
    </lineage>
</organism>
<feature type="domain" description="Radical SAM core" evidence="6">
    <location>
        <begin position="23"/>
        <end position="233"/>
    </location>
</feature>
<dbReference type="Pfam" id="PF04055">
    <property type="entry name" value="Radical_SAM"/>
    <property type="match status" value="1"/>
</dbReference>
<dbReference type="InterPro" id="IPR058240">
    <property type="entry name" value="rSAM_sf"/>
</dbReference>
<reference evidence="7 8" key="1">
    <citation type="submission" date="2017-09" db="EMBL/GenBank/DDBJ databases">
        <authorList>
            <person name="Perez-Cataluna A."/>
            <person name="Figueras M.J."/>
            <person name="Salas-Masso N."/>
        </authorList>
    </citation>
    <scope>NUCLEOTIDE SEQUENCE [LARGE SCALE GENOMIC DNA]</scope>
    <source>
        <strain evidence="7 8">F138-33</strain>
    </source>
</reference>
<dbReference type="SFLD" id="SFLDG01067">
    <property type="entry name" value="SPASM/twitch_domain_containing"/>
    <property type="match status" value="1"/>
</dbReference>
<dbReference type="Proteomes" id="UP000221384">
    <property type="component" value="Unassembled WGS sequence"/>
</dbReference>
<dbReference type="InterPro" id="IPR050377">
    <property type="entry name" value="Radical_SAM_PqqE_MftC-like"/>
</dbReference>
<evidence type="ECO:0000256" key="2">
    <source>
        <dbReference type="ARBA" id="ARBA00022691"/>
    </source>
</evidence>
<evidence type="ECO:0000256" key="4">
    <source>
        <dbReference type="ARBA" id="ARBA00023004"/>
    </source>
</evidence>
<evidence type="ECO:0000256" key="1">
    <source>
        <dbReference type="ARBA" id="ARBA00001966"/>
    </source>
</evidence>
<dbReference type="SUPFAM" id="SSF102114">
    <property type="entry name" value="Radical SAM enzymes"/>
    <property type="match status" value="1"/>
</dbReference>